<dbReference type="PANTHER" id="PTHR21299">
    <property type="entry name" value="CYTIDYLATE KINASE/PANTOATE-BETA-ALANINE LIGASE"/>
    <property type="match status" value="1"/>
</dbReference>
<accession>A0A6J4MMC3</accession>
<name>A0A6J4MMC3_9ACTN</name>
<dbReference type="InterPro" id="IPR003721">
    <property type="entry name" value="Pantoate_ligase"/>
</dbReference>
<comment type="similarity">
    <text evidence="3 15">Belongs to the pantothenate synthetase family.</text>
</comment>
<keyword evidence="9 15" id="KW-0547">Nucleotide-binding</keyword>
<dbReference type="EC" id="6.3.2.1" evidence="4 15"/>
<evidence type="ECO:0000256" key="9">
    <source>
        <dbReference type="ARBA" id="ARBA00022741"/>
    </source>
</evidence>
<evidence type="ECO:0000256" key="13">
    <source>
        <dbReference type="ARBA" id="ARBA00055042"/>
    </source>
</evidence>
<keyword evidence="7 15" id="KW-0436">Ligase</keyword>
<feature type="binding site" evidence="15">
    <location>
        <position position="67"/>
    </location>
    <ligand>
        <name>beta-alanine</name>
        <dbReference type="ChEBI" id="CHEBI:57966"/>
    </ligand>
</feature>
<evidence type="ECO:0000256" key="15">
    <source>
        <dbReference type="HAMAP-Rule" id="MF_00158"/>
    </source>
</evidence>
<dbReference type="InterPro" id="IPR014729">
    <property type="entry name" value="Rossmann-like_a/b/a_fold"/>
</dbReference>
<keyword evidence="6 15" id="KW-0963">Cytoplasm</keyword>
<comment type="pathway">
    <text evidence="2 15">Cofactor biosynthesis; (R)-pantothenate biosynthesis; (R)-pantothenate from (R)-pantoate and beta-alanine: step 1/1.</text>
</comment>
<evidence type="ECO:0000313" key="16">
    <source>
        <dbReference type="EMBL" id="CAA9363390.1"/>
    </source>
</evidence>
<comment type="miscellaneous">
    <text evidence="15">The reaction proceeds by a bi uni uni bi ping pong mechanism.</text>
</comment>
<dbReference type="Gene3D" id="3.30.1300.10">
    <property type="entry name" value="Pantoate-beta-alanine ligase, C-terminal domain"/>
    <property type="match status" value="1"/>
</dbReference>
<dbReference type="Pfam" id="PF02569">
    <property type="entry name" value="Pantoate_ligase"/>
    <property type="match status" value="1"/>
</dbReference>
<feature type="binding site" evidence="15">
    <location>
        <begin position="154"/>
        <end position="157"/>
    </location>
    <ligand>
        <name>ATP</name>
        <dbReference type="ChEBI" id="CHEBI:30616"/>
    </ligand>
</feature>
<evidence type="ECO:0000256" key="7">
    <source>
        <dbReference type="ARBA" id="ARBA00022598"/>
    </source>
</evidence>
<evidence type="ECO:0000256" key="5">
    <source>
        <dbReference type="ARBA" id="ARBA00014155"/>
    </source>
</evidence>
<dbReference type="SUPFAM" id="SSF52374">
    <property type="entry name" value="Nucleotidylyl transferase"/>
    <property type="match status" value="1"/>
</dbReference>
<protein>
    <recommendedName>
        <fullName evidence="5 15">Pantothenate synthetase</fullName>
        <shortName evidence="15">PS</shortName>
        <ecNumber evidence="4 15">6.3.2.1</ecNumber>
    </recommendedName>
    <alternativeName>
        <fullName evidence="14 15">Pantoate--beta-alanine ligase</fullName>
    </alternativeName>
    <alternativeName>
        <fullName evidence="11 15">Pantoate-activating enzyme</fullName>
    </alternativeName>
</protein>
<evidence type="ECO:0000256" key="10">
    <source>
        <dbReference type="ARBA" id="ARBA00022840"/>
    </source>
</evidence>
<dbReference type="PANTHER" id="PTHR21299:SF1">
    <property type="entry name" value="PANTOATE--BETA-ALANINE LIGASE"/>
    <property type="match status" value="1"/>
</dbReference>
<evidence type="ECO:0000256" key="3">
    <source>
        <dbReference type="ARBA" id="ARBA00009256"/>
    </source>
</evidence>
<dbReference type="AlphaFoldDB" id="A0A6J4MMC3"/>
<evidence type="ECO:0000256" key="8">
    <source>
        <dbReference type="ARBA" id="ARBA00022655"/>
    </source>
</evidence>
<dbReference type="HAMAP" id="MF_00158">
    <property type="entry name" value="PanC"/>
    <property type="match status" value="1"/>
</dbReference>
<feature type="active site" description="Proton donor" evidence="15">
    <location>
        <position position="40"/>
    </location>
</feature>
<proteinExistence type="inferred from homology"/>
<dbReference type="InterPro" id="IPR042176">
    <property type="entry name" value="Pantoate_ligase_C"/>
</dbReference>
<dbReference type="CDD" id="cd00560">
    <property type="entry name" value="PanC"/>
    <property type="match status" value="1"/>
</dbReference>
<feature type="binding site" evidence="15">
    <location>
        <position position="183"/>
    </location>
    <ligand>
        <name>ATP</name>
        <dbReference type="ChEBI" id="CHEBI:30616"/>
    </ligand>
</feature>
<feature type="binding site" evidence="15">
    <location>
        <position position="67"/>
    </location>
    <ligand>
        <name>(R)-pantoate</name>
        <dbReference type="ChEBI" id="CHEBI:15980"/>
    </ligand>
</feature>
<organism evidence="16">
    <name type="scientific">uncultured Nocardioidaceae bacterium</name>
    <dbReference type="NCBI Taxonomy" id="253824"/>
    <lineage>
        <taxon>Bacteria</taxon>
        <taxon>Bacillati</taxon>
        <taxon>Actinomycetota</taxon>
        <taxon>Actinomycetes</taxon>
        <taxon>Propionibacteriales</taxon>
        <taxon>Nocardioidaceae</taxon>
        <taxon>environmental samples</taxon>
    </lineage>
</organism>
<evidence type="ECO:0000256" key="6">
    <source>
        <dbReference type="ARBA" id="ARBA00022490"/>
    </source>
</evidence>
<comment type="function">
    <text evidence="13 15">Catalyzes the condensation of pantoate with beta-alanine in an ATP-dependent reaction via a pantoyl-adenylate intermediate.</text>
</comment>
<evidence type="ECO:0000256" key="12">
    <source>
        <dbReference type="ARBA" id="ARBA00048258"/>
    </source>
</evidence>
<reference evidence="16" key="1">
    <citation type="submission" date="2020-02" db="EMBL/GenBank/DDBJ databases">
        <authorList>
            <person name="Meier V. D."/>
        </authorList>
    </citation>
    <scope>NUCLEOTIDE SEQUENCE</scope>
    <source>
        <strain evidence="16">AVDCRST_MAG34</strain>
    </source>
</reference>
<feature type="binding site" evidence="15">
    <location>
        <position position="160"/>
    </location>
    <ligand>
        <name>(R)-pantoate</name>
        <dbReference type="ChEBI" id="CHEBI:15980"/>
    </ligand>
</feature>
<dbReference type="GO" id="GO:0004592">
    <property type="term" value="F:pantoate-beta-alanine ligase activity"/>
    <property type="evidence" value="ECO:0007669"/>
    <property type="project" value="UniProtKB-UniRule"/>
</dbReference>
<comment type="subunit">
    <text evidence="15">Homodimer.</text>
</comment>
<feature type="binding site" evidence="15">
    <location>
        <begin position="191"/>
        <end position="194"/>
    </location>
    <ligand>
        <name>ATP</name>
        <dbReference type="ChEBI" id="CHEBI:30616"/>
    </ligand>
</feature>
<comment type="catalytic activity">
    <reaction evidence="12 15">
        <text>(R)-pantoate + beta-alanine + ATP = (R)-pantothenate + AMP + diphosphate + H(+)</text>
        <dbReference type="Rhea" id="RHEA:10912"/>
        <dbReference type="ChEBI" id="CHEBI:15378"/>
        <dbReference type="ChEBI" id="CHEBI:15980"/>
        <dbReference type="ChEBI" id="CHEBI:29032"/>
        <dbReference type="ChEBI" id="CHEBI:30616"/>
        <dbReference type="ChEBI" id="CHEBI:33019"/>
        <dbReference type="ChEBI" id="CHEBI:57966"/>
        <dbReference type="ChEBI" id="CHEBI:456215"/>
        <dbReference type="EC" id="6.3.2.1"/>
    </reaction>
</comment>
<evidence type="ECO:0000256" key="4">
    <source>
        <dbReference type="ARBA" id="ARBA00012219"/>
    </source>
</evidence>
<comment type="subcellular location">
    <subcellularLocation>
        <location evidence="1 15">Cytoplasm</location>
    </subcellularLocation>
</comment>
<gene>
    <name evidence="15" type="primary">panC</name>
    <name evidence="16" type="ORF">AVDCRST_MAG34-2705</name>
</gene>
<dbReference type="GO" id="GO:0005829">
    <property type="term" value="C:cytosol"/>
    <property type="evidence" value="ECO:0007669"/>
    <property type="project" value="TreeGrafter"/>
</dbReference>
<dbReference type="EMBL" id="CADCUI010000074">
    <property type="protein sequence ID" value="CAA9363390.1"/>
    <property type="molecule type" value="Genomic_DNA"/>
</dbReference>
<dbReference type="Gene3D" id="3.40.50.620">
    <property type="entry name" value="HUPs"/>
    <property type="match status" value="1"/>
</dbReference>
<feature type="binding site" evidence="15">
    <location>
        <begin position="33"/>
        <end position="40"/>
    </location>
    <ligand>
        <name>ATP</name>
        <dbReference type="ChEBI" id="CHEBI:30616"/>
    </ligand>
</feature>
<keyword evidence="10 15" id="KW-0067">ATP-binding</keyword>
<evidence type="ECO:0000256" key="1">
    <source>
        <dbReference type="ARBA" id="ARBA00004496"/>
    </source>
</evidence>
<keyword evidence="8 15" id="KW-0566">Pantothenate biosynthesis</keyword>
<dbReference type="FunFam" id="3.40.50.620:FF:000114">
    <property type="entry name" value="Pantothenate synthetase"/>
    <property type="match status" value="1"/>
</dbReference>
<sequence length="292" mass="30782">MTAPLVARTRGELEKALTGVRAAGGRVALVPTMGALHDGHASLVRRARERMAADDAVVVSIFVNPLQFGPEEDLDRYPRTFDADLEVCAGEGADVVFAPGVEEVYPHGEPEVTVDPGPERRSLEGRTRPGHFRGVLTVVAKLFGMVRPDIAVFGEKDYEQLTKIRRMVADLSMAVEVVGAPTVREADGLALSSRNAYLDPEGRKHAVSLSRALQAGVAAAPRGPDAVVGAGWAELAAEPGVEPDYVVVATPDLTGTPEAGEARMLVAARVGATRLIDNTALVLGPSPEATAR</sequence>
<evidence type="ECO:0000256" key="2">
    <source>
        <dbReference type="ARBA" id="ARBA00004990"/>
    </source>
</evidence>
<evidence type="ECO:0000256" key="14">
    <source>
        <dbReference type="ARBA" id="ARBA00077433"/>
    </source>
</evidence>
<dbReference type="GO" id="GO:0015940">
    <property type="term" value="P:pantothenate biosynthetic process"/>
    <property type="evidence" value="ECO:0007669"/>
    <property type="project" value="UniProtKB-UniRule"/>
</dbReference>
<dbReference type="GO" id="GO:0005524">
    <property type="term" value="F:ATP binding"/>
    <property type="evidence" value="ECO:0007669"/>
    <property type="project" value="UniProtKB-KW"/>
</dbReference>
<evidence type="ECO:0000256" key="11">
    <source>
        <dbReference type="ARBA" id="ARBA00032806"/>
    </source>
</evidence>
<dbReference type="UniPathway" id="UPA00028">
    <property type="reaction ID" value="UER00005"/>
</dbReference>
<dbReference type="NCBIfam" id="TIGR00018">
    <property type="entry name" value="panC"/>
    <property type="match status" value="1"/>
</dbReference>